<organism evidence="2 3">
    <name type="scientific">Paraburkholderia caffeinitolerans</name>
    <dbReference type="NCBI Taxonomy" id="1723730"/>
    <lineage>
        <taxon>Bacteria</taxon>
        <taxon>Pseudomonadati</taxon>
        <taxon>Pseudomonadota</taxon>
        <taxon>Betaproteobacteria</taxon>
        <taxon>Burkholderiales</taxon>
        <taxon>Burkholderiaceae</taxon>
        <taxon>Paraburkholderia</taxon>
    </lineage>
</organism>
<dbReference type="Pfam" id="PF06850">
    <property type="entry name" value="PHB_depo_C"/>
    <property type="match status" value="1"/>
</dbReference>
<dbReference type="InterPro" id="IPR009656">
    <property type="entry name" value="PHB_depo_C"/>
</dbReference>
<protein>
    <recommendedName>
        <fullName evidence="1">PHB de-polymerase C-terminal domain-containing protein</fullName>
    </recommendedName>
</protein>
<dbReference type="AlphaFoldDB" id="A0A6J5FX81"/>
<sequence length="90" mass="9789">MNGSWVIDGEAIRPQDIVESALLSVEGELDDIAGAGQTHAAHELCAGIAAERHRHCDVRGAGHYGIFSGKRWREQVYPVVRAFIAEFDGT</sequence>
<name>A0A6J5FX81_9BURK</name>
<evidence type="ECO:0000259" key="1">
    <source>
        <dbReference type="Pfam" id="PF06850"/>
    </source>
</evidence>
<accession>A0A6J5FX81</accession>
<reference evidence="2 3" key="1">
    <citation type="submission" date="2020-04" db="EMBL/GenBank/DDBJ databases">
        <authorList>
            <person name="De Canck E."/>
        </authorList>
    </citation>
    <scope>NUCLEOTIDE SEQUENCE [LARGE SCALE GENOMIC DNA]</scope>
    <source>
        <strain evidence="2 3">LMG 28688</strain>
    </source>
</reference>
<evidence type="ECO:0000313" key="2">
    <source>
        <dbReference type="EMBL" id="CAB3788589.1"/>
    </source>
</evidence>
<dbReference type="SUPFAM" id="SSF53474">
    <property type="entry name" value="alpha/beta-Hydrolases"/>
    <property type="match status" value="1"/>
</dbReference>
<feature type="domain" description="PHB de-polymerase C-terminal" evidence="1">
    <location>
        <begin position="2"/>
        <end position="87"/>
    </location>
</feature>
<evidence type="ECO:0000313" key="3">
    <source>
        <dbReference type="Proteomes" id="UP000494119"/>
    </source>
</evidence>
<gene>
    <name evidence="2" type="ORF">LMG28688_02718</name>
</gene>
<proteinExistence type="predicted"/>
<dbReference type="InterPro" id="IPR029058">
    <property type="entry name" value="AB_hydrolase_fold"/>
</dbReference>
<keyword evidence="3" id="KW-1185">Reference proteome</keyword>
<dbReference type="EMBL" id="CADIKL010000011">
    <property type="protein sequence ID" value="CAB3788589.1"/>
    <property type="molecule type" value="Genomic_DNA"/>
</dbReference>
<dbReference type="Proteomes" id="UP000494119">
    <property type="component" value="Unassembled WGS sequence"/>
</dbReference>